<name>A0A964BU07_9CYAN</name>
<evidence type="ECO:0000313" key="5">
    <source>
        <dbReference type="EMBL" id="MCC0179658.1"/>
    </source>
</evidence>
<keyword evidence="6" id="KW-1185">Reference proteome</keyword>
<keyword evidence="1 4" id="KW-0479">Metal-binding</keyword>
<dbReference type="RefSeq" id="WP_229642756.1">
    <property type="nucleotide sequence ID" value="NZ_JADWDC010000100.1"/>
</dbReference>
<dbReference type="PANTHER" id="PTHR20854:SF4">
    <property type="entry name" value="INOSITOL-1-MONOPHOSPHATASE-RELATED"/>
    <property type="match status" value="1"/>
</dbReference>
<dbReference type="GO" id="GO:0006020">
    <property type="term" value="P:inositol metabolic process"/>
    <property type="evidence" value="ECO:0007669"/>
    <property type="project" value="TreeGrafter"/>
</dbReference>
<dbReference type="PRINTS" id="PR00377">
    <property type="entry name" value="IMPHPHTASES"/>
</dbReference>
<organism evidence="5 6">
    <name type="scientific">Waterburya agarophytonicola KI4</name>
    <dbReference type="NCBI Taxonomy" id="2874699"/>
    <lineage>
        <taxon>Bacteria</taxon>
        <taxon>Bacillati</taxon>
        <taxon>Cyanobacteriota</taxon>
        <taxon>Cyanophyceae</taxon>
        <taxon>Pleurocapsales</taxon>
        <taxon>Hyellaceae</taxon>
        <taxon>Waterburya</taxon>
        <taxon>Waterburya agarophytonicola</taxon>
    </lineage>
</organism>
<dbReference type="EMBL" id="JADWDC010000100">
    <property type="protein sequence ID" value="MCC0179658.1"/>
    <property type="molecule type" value="Genomic_DNA"/>
</dbReference>
<keyword evidence="3 4" id="KW-0460">Magnesium</keyword>
<feature type="binding site" evidence="4">
    <location>
        <position position="209"/>
    </location>
    <ligand>
        <name>Mg(2+)</name>
        <dbReference type="ChEBI" id="CHEBI:18420"/>
        <label>1</label>
        <note>catalytic</note>
    </ligand>
</feature>
<dbReference type="Proteomes" id="UP000729733">
    <property type="component" value="Unassembled WGS sequence"/>
</dbReference>
<evidence type="ECO:0000256" key="4">
    <source>
        <dbReference type="PIRSR" id="PIRSR600760-2"/>
    </source>
</evidence>
<dbReference type="GO" id="GO:0046872">
    <property type="term" value="F:metal ion binding"/>
    <property type="evidence" value="ECO:0007669"/>
    <property type="project" value="UniProtKB-KW"/>
</dbReference>
<dbReference type="PROSITE" id="PS00629">
    <property type="entry name" value="IMP_1"/>
    <property type="match status" value="1"/>
</dbReference>
<evidence type="ECO:0000256" key="2">
    <source>
        <dbReference type="ARBA" id="ARBA00022801"/>
    </source>
</evidence>
<dbReference type="GO" id="GO:0007165">
    <property type="term" value="P:signal transduction"/>
    <property type="evidence" value="ECO:0007669"/>
    <property type="project" value="TreeGrafter"/>
</dbReference>
<dbReference type="Gene3D" id="3.40.190.80">
    <property type="match status" value="1"/>
</dbReference>
<protein>
    <submittedName>
        <fullName evidence="5">Inositol monophosphatase family protein</fullName>
    </submittedName>
</protein>
<dbReference type="InterPro" id="IPR000760">
    <property type="entry name" value="Inositol_monophosphatase-like"/>
</dbReference>
<dbReference type="SUPFAM" id="SSF56655">
    <property type="entry name" value="Carbohydrate phosphatase"/>
    <property type="match status" value="1"/>
</dbReference>
<comment type="caution">
    <text evidence="5">The sequence shown here is derived from an EMBL/GenBank/DDBJ whole genome shotgun (WGS) entry which is preliminary data.</text>
</comment>
<dbReference type="InterPro" id="IPR020583">
    <property type="entry name" value="Inositol_monoP_metal-BS"/>
</dbReference>
<dbReference type="AlphaFoldDB" id="A0A964BU07"/>
<keyword evidence="2" id="KW-0378">Hydrolase</keyword>
<feature type="binding site" evidence="4">
    <location>
        <position position="87"/>
    </location>
    <ligand>
        <name>Mg(2+)</name>
        <dbReference type="ChEBI" id="CHEBI:18420"/>
        <label>1</label>
        <note>catalytic</note>
    </ligand>
</feature>
<proteinExistence type="predicted"/>
<feature type="binding site" evidence="4">
    <location>
        <position position="68"/>
    </location>
    <ligand>
        <name>Mg(2+)</name>
        <dbReference type="ChEBI" id="CHEBI:18420"/>
        <label>1</label>
        <note>catalytic</note>
    </ligand>
</feature>
<comment type="cofactor">
    <cofactor evidence="4">
        <name>Mg(2+)</name>
        <dbReference type="ChEBI" id="CHEBI:18420"/>
    </cofactor>
</comment>
<dbReference type="PANTHER" id="PTHR20854">
    <property type="entry name" value="INOSITOL MONOPHOSPHATASE"/>
    <property type="match status" value="1"/>
</dbReference>
<evidence type="ECO:0000256" key="1">
    <source>
        <dbReference type="ARBA" id="ARBA00022723"/>
    </source>
</evidence>
<sequence length="271" mass="29926">MNEFWDRVLDFCVETTATVSDRLLEDFGKIQASQKEDGSLVTAADKWSDEQIRSAIAETFPEHGVLSEETVHIFPDNDWCWIIDPIDGTTNFTRGLPIWAISMGLFYKGNPVFGFVYVPPLKQAFHGYWYGDSGLSGYEGAYLNQQPIKTRIDDPSGSQLFNLCARSKAIFKQPFPCKTRMIGVASYNLLLVAAGVVIGGVEATPKIWDIAAVWTIIKAAGGEFVLLGDDAVFPLQVGRDYGDVSIPSLGISRAELISQFKPLVECVVQMI</sequence>
<feature type="binding site" evidence="4">
    <location>
        <position position="86"/>
    </location>
    <ligand>
        <name>Mg(2+)</name>
        <dbReference type="ChEBI" id="CHEBI:18420"/>
        <label>1</label>
        <note>catalytic</note>
    </ligand>
</feature>
<reference evidence="5" key="1">
    <citation type="journal article" date="2021" name="Antonie Van Leeuwenhoek">
        <title>Draft genome and description of Waterburya agarophytonicola gen. nov. sp. nov. (Pleurocapsales, Cyanobacteria): a seaweed symbiont.</title>
        <authorList>
            <person name="Bonthond G."/>
            <person name="Shalygin S."/>
            <person name="Bayer T."/>
            <person name="Weinberger F."/>
        </authorList>
    </citation>
    <scope>NUCLEOTIDE SEQUENCE</scope>
    <source>
        <strain evidence="5">KI4</strain>
    </source>
</reference>
<dbReference type="CDD" id="cd01643">
    <property type="entry name" value="Bacterial_IMPase_like_2"/>
    <property type="match status" value="1"/>
</dbReference>
<dbReference type="GO" id="GO:0008934">
    <property type="term" value="F:inositol monophosphate 1-phosphatase activity"/>
    <property type="evidence" value="ECO:0007669"/>
    <property type="project" value="TreeGrafter"/>
</dbReference>
<dbReference type="Gene3D" id="3.30.540.10">
    <property type="entry name" value="Fructose-1,6-Bisphosphatase, subunit A, domain 1"/>
    <property type="match status" value="1"/>
</dbReference>
<evidence type="ECO:0000256" key="3">
    <source>
        <dbReference type="ARBA" id="ARBA00022842"/>
    </source>
</evidence>
<gene>
    <name evidence="5" type="ORF">I4641_22150</name>
</gene>
<feature type="binding site" evidence="4">
    <location>
        <position position="84"/>
    </location>
    <ligand>
        <name>Mg(2+)</name>
        <dbReference type="ChEBI" id="CHEBI:18420"/>
        <label>1</label>
        <note>catalytic</note>
    </ligand>
</feature>
<dbReference type="Pfam" id="PF00459">
    <property type="entry name" value="Inositol_P"/>
    <property type="match status" value="1"/>
</dbReference>
<evidence type="ECO:0000313" key="6">
    <source>
        <dbReference type="Proteomes" id="UP000729733"/>
    </source>
</evidence>
<accession>A0A964BU07</accession>